<gene>
    <name evidence="1" type="ORF">GCM10025876_14180</name>
</gene>
<protein>
    <submittedName>
        <fullName evidence="1">Uncharacterized protein</fullName>
    </submittedName>
</protein>
<evidence type="ECO:0000313" key="2">
    <source>
        <dbReference type="Proteomes" id="UP001157125"/>
    </source>
</evidence>
<dbReference type="Proteomes" id="UP001157125">
    <property type="component" value="Unassembled WGS sequence"/>
</dbReference>
<organism evidence="1 2">
    <name type="scientific">Demequina litorisediminis</name>
    <dbReference type="NCBI Taxonomy" id="1849022"/>
    <lineage>
        <taxon>Bacteria</taxon>
        <taxon>Bacillati</taxon>
        <taxon>Actinomycetota</taxon>
        <taxon>Actinomycetes</taxon>
        <taxon>Micrococcales</taxon>
        <taxon>Demequinaceae</taxon>
        <taxon>Demequina</taxon>
    </lineage>
</organism>
<reference evidence="2" key="1">
    <citation type="journal article" date="2019" name="Int. J. Syst. Evol. Microbiol.">
        <title>The Global Catalogue of Microorganisms (GCM) 10K type strain sequencing project: providing services to taxonomists for standard genome sequencing and annotation.</title>
        <authorList>
            <consortium name="The Broad Institute Genomics Platform"/>
            <consortium name="The Broad Institute Genome Sequencing Center for Infectious Disease"/>
            <person name="Wu L."/>
            <person name="Ma J."/>
        </authorList>
    </citation>
    <scope>NUCLEOTIDE SEQUENCE [LARGE SCALE GENOMIC DNA]</scope>
    <source>
        <strain evidence="2">NBRC 112299</strain>
    </source>
</reference>
<proteinExistence type="predicted"/>
<name>A0ABQ6IBN3_9MICO</name>
<keyword evidence="2" id="KW-1185">Reference proteome</keyword>
<sequence length="618" mass="65335">MGDTWTGAWILQSERDAAPAGTYRAWTGDPQDCFGFSGDVDLCHADGDGGYTLMTVGWTAEWDGSAWVFDIEGDHQGDSADIIDKIERWEGPYRAAYDGQNIGPDTDGWAVLHDNRCEDVVGVCVQEEGQKHWETIWVRESEAETTYADNPRPSHHSCETVRDSVEICHALGEGQYELLSLPWTVIGSTITGFDPEEFEESGHGAHTGDVIPGFAITDVNDNVLYEFAGLNTDLGPLIDMFGCDPVEGTGSATSSSSEICTAPGGTYGFDVTVSSEHAAVVFSLQRSNGDGTWEDLGPIGQAVGRGETANFTGFVDRAGDYRIIGTAAPAPLLAVTSVAQSEGVEVLPAPLDLYTALFTVTSPSDCATIDGTVVTGVCSDGVPFLDYTVVLDDPQGEVTIPDVATLTFVNDTTADGGSDYVYEVPLETPAGGGTYTDPQGEAGMDTITYSYADGVHTWTGHALWPGGSVDATGTATGWPGWELQADGTYIEVTPENYGWTRDADGVEIMVAVNPETTVSATYPAANPECDGPPPVEICVATDDGGWEGGEISAAEYAANKDSYTVWDEEAANNGCPEPPQEATLEGSVIRLRLCGGLPVGALLADADGPGQHRGLRPR</sequence>
<accession>A0ABQ6IBN3</accession>
<dbReference type="EMBL" id="BSUN01000001">
    <property type="protein sequence ID" value="GMA35214.1"/>
    <property type="molecule type" value="Genomic_DNA"/>
</dbReference>
<comment type="caution">
    <text evidence="1">The sequence shown here is derived from an EMBL/GenBank/DDBJ whole genome shotgun (WGS) entry which is preliminary data.</text>
</comment>
<evidence type="ECO:0000313" key="1">
    <source>
        <dbReference type="EMBL" id="GMA35214.1"/>
    </source>
</evidence>